<organism evidence="2 3">
    <name type="scientific">Acetobacter malorum</name>
    <dbReference type="NCBI Taxonomy" id="178901"/>
    <lineage>
        <taxon>Bacteria</taxon>
        <taxon>Pseudomonadati</taxon>
        <taxon>Pseudomonadota</taxon>
        <taxon>Alphaproteobacteria</taxon>
        <taxon>Acetobacterales</taxon>
        <taxon>Acetobacteraceae</taxon>
        <taxon>Acetobacter</taxon>
    </lineage>
</organism>
<evidence type="ECO:0000313" key="2">
    <source>
        <dbReference type="EMBL" id="OAG75166.1"/>
    </source>
</evidence>
<proteinExistence type="predicted"/>
<dbReference type="AlphaFoldDB" id="A0A177G5R8"/>
<evidence type="ECO:0000313" key="3">
    <source>
        <dbReference type="Proteomes" id="UP000077349"/>
    </source>
</evidence>
<evidence type="ECO:0000256" key="1">
    <source>
        <dbReference type="SAM" id="MobiDB-lite"/>
    </source>
</evidence>
<comment type="caution">
    <text evidence="2">The sequence shown here is derived from an EMBL/GenBank/DDBJ whole genome shotgun (WGS) entry which is preliminary data.</text>
</comment>
<accession>A0A177G5R8</accession>
<reference evidence="2 3" key="1">
    <citation type="submission" date="2016-03" db="EMBL/GenBank/DDBJ databases">
        <title>Draft genome sequence of Acetobacter malorum CECT 7742, a strain isolated from strawberry vinegar.</title>
        <authorList>
            <person name="Sainz F."/>
            <person name="Mas A."/>
            <person name="Torija M.J."/>
        </authorList>
    </citation>
    <scope>NUCLEOTIDE SEQUENCE [LARGE SCALE GENOMIC DNA]</scope>
    <source>
        <strain evidence="2 3">CECT 7742</strain>
    </source>
</reference>
<dbReference type="EMBL" id="LVHD01000111">
    <property type="protein sequence ID" value="OAG75166.1"/>
    <property type="molecule type" value="Genomic_DNA"/>
</dbReference>
<gene>
    <name evidence="2" type="ORF">Amal_03668</name>
</gene>
<sequence length="294" mass="33191">MHQIQAAPDAGCRSIAKRRIIQRLCLPDAPRQQSGSGPQKCLGCFCLVIHRWFVLRGGCLQTFQSLPGLTCGKRGLCRRQMGGGLTTSSMREAEPAPVLSVAPCLCGIRRLPHRQRMQGNRIQHRPLRRAAQRNLSGIGRDHHTFQGRPHAIPDALPPLRPPSTRHARGRNQQAATGCWIRQRYNPPRLPLREKHRSHFEQLRHARGRTGRGARPARRDTLQDPAIGQVRQQKLRVLWQMQPDQGGGIQHCDIQTGEKSPAARGVRQSRDRPICHHYEIRAGPERCHAGFCVKR</sequence>
<name>A0A177G5R8_9PROT</name>
<feature type="region of interest" description="Disordered" evidence="1">
    <location>
        <begin position="144"/>
        <end position="174"/>
    </location>
</feature>
<dbReference type="Proteomes" id="UP000077349">
    <property type="component" value="Unassembled WGS sequence"/>
</dbReference>
<protein>
    <submittedName>
        <fullName evidence="2">Uncharacterized protein</fullName>
    </submittedName>
</protein>